<feature type="domain" description="Amidase" evidence="2">
    <location>
        <begin position="21"/>
        <end position="414"/>
    </location>
</feature>
<dbReference type="Gene3D" id="3.90.1300.10">
    <property type="entry name" value="Amidase signature (AS) domain"/>
    <property type="match status" value="1"/>
</dbReference>
<evidence type="ECO:0000313" key="3">
    <source>
        <dbReference type="EMBL" id="KAJ7743156.1"/>
    </source>
</evidence>
<proteinExistence type="predicted"/>
<dbReference type="GO" id="GO:0003824">
    <property type="term" value="F:catalytic activity"/>
    <property type="evidence" value="ECO:0007669"/>
    <property type="project" value="InterPro"/>
</dbReference>
<gene>
    <name evidence="3" type="ORF">B0H16DRAFT_1562036</name>
</gene>
<name>A0AAD7IHB3_9AGAR</name>
<dbReference type="Proteomes" id="UP001215598">
    <property type="component" value="Unassembled WGS sequence"/>
</dbReference>
<evidence type="ECO:0000256" key="1">
    <source>
        <dbReference type="SAM" id="MobiDB-lite"/>
    </source>
</evidence>
<accession>A0AAD7IHB3</accession>
<sequence length="433" mass="46512">MASYRMSATEFLSSGTKVEDYVRALLDRIAARDVQVQAWAYLDPEFVLSQARKLDAIPLEQRGPLHGVPIGVKDIFYTKDMPTQHNSPIYANDAPPVDAALIIMLRSAGALIFGKTTTTEFASTTVGTKTMNPHDPARTPGGSSSGSGAAVADFQVPVALGTQTIGSIIRPASFCGIFGYKPTWGAISRENVKVCSLNLDTLGFFARSIADIELLADAARLEDDEKPIAPFQIEGAKFGVCETHVWPEVGPGTINAMQLAVKLLRDRGALVEELDLPGEFDSITRSYLQAFQQDAATTLMSEYIRSKDQLDPALVAFVENPEKTSHRDHLAALDNLAQLRPKIDVIASRYDAIITPSVVDEAPEGLTSTGNAALCGMWTALHVPVVNVPGFAGDHGMPVGLSLVAPRYHDRRLLKVAAAVAPVFAAGGWKSNL</sequence>
<keyword evidence="4" id="KW-1185">Reference proteome</keyword>
<dbReference type="EMBL" id="JARKIB010000092">
    <property type="protein sequence ID" value="KAJ7743156.1"/>
    <property type="molecule type" value="Genomic_DNA"/>
</dbReference>
<dbReference type="SUPFAM" id="SSF75304">
    <property type="entry name" value="Amidase signature (AS) enzymes"/>
    <property type="match status" value="1"/>
</dbReference>
<dbReference type="AlphaFoldDB" id="A0AAD7IHB3"/>
<dbReference type="PANTHER" id="PTHR11895">
    <property type="entry name" value="TRANSAMIDASE"/>
    <property type="match status" value="1"/>
</dbReference>
<protein>
    <submittedName>
        <fullName evidence="3">Amidase signature domain-containing protein</fullName>
    </submittedName>
</protein>
<dbReference type="InterPro" id="IPR023631">
    <property type="entry name" value="Amidase_dom"/>
</dbReference>
<dbReference type="InterPro" id="IPR036928">
    <property type="entry name" value="AS_sf"/>
</dbReference>
<evidence type="ECO:0000313" key="4">
    <source>
        <dbReference type="Proteomes" id="UP001215598"/>
    </source>
</evidence>
<dbReference type="Pfam" id="PF01425">
    <property type="entry name" value="Amidase"/>
    <property type="match status" value="1"/>
</dbReference>
<dbReference type="PANTHER" id="PTHR11895:SF7">
    <property type="entry name" value="GLUTAMYL-TRNA(GLN) AMIDOTRANSFERASE SUBUNIT A, MITOCHONDRIAL"/>
    <property type="match status" value="1"/>
</dbReference>
<comment type="caution">
    <text evidence="3">The sequence shown here is derived from an EMBL/GenBank/DDBJ whole genome shotgun (WGS) entry which is preliminary data.</text>
</comment>
<organism evidence="3 4">
    <name type="scientific">Mycena metata</name>
    <dbReference type="NCBI Taxonomy" id="1033252"/>
    <lineage>
        <taxon>Eukaryota</taxon>
        <taxon>Fungi</taxon>
        <taxon>Dikarya</taxon>
        <taxon>Basidiomycota</taxon>
        <taxon>Agaricomycotina</taxon>
        <taxon>Agaricomycetes</taxon>
        <taxon>Agaricomycetidae</taxon>
        <taxon>Agaricales</taxon>
        <taxon>Marasmiineae</taxon>
        <taxon>Mycenaceae</taxon>
        <taxon>Mycena</taxon>
    </lineage>
</organism>
<dbReference type="InterPro" id="IPR000120">
    <property type="entry name" value="Amidase"/>
</dbReference>
<reference evidence="3" key="1">
    <citation type="submission" date="2023-03" db="EMBL/GenBank/DDBJ databases">
        <title>Massive genome expansion in bonnet fungi (Mycena s.s.) driven by repeated elements and novel gene families across ecological guilds.</title>
        <authorList>
            <consortium name="Lawrence Berkeley National Laboratory"/>
            <person name="Harder C.B."/>
            <person name="Miyauchi S."/>
            <person name="Viragh M."/>
            <person name="Kuo A."/>
            <person name="Thoen E."/>
            <person name="Andreopoulos B."/>
            <person name="Lu D."/>
            <person name="Skrede I."/>
            <person name="Drula E."/>
            <person name="Henrissat B."/>
            <person name="Morin E."/>
            <person name="Kohler A."/>
            <person name="Barry K."/>
            <person name="LaButti K."/>
            <person name="Morin E."/>
            <person name="Salamov A."/>
            <person name="Lipzen A."/>
            <person name="Mereny Z."/>
            <person name="Hegedus B."/>
            <person name="Baldrian P."/>
            <person name="Stursova M."/>
            <person name="Weitz H."/>
            <person name="Taylor A."/>
            <person name="Grigoriev I.V."/>
            <person name="Nagy L.G."/>
            <person name="Martin F."/>
            <person name="Kauserud H."/>
        </authorList>
    </citation>
    <scope>NUCLEOTIDE SEQUENCE</scope>
    <source>
        <strain evidence="3">CBHHK182m</strain>
    </source>
</reference>
<feature type="region of interest" description="Disordered" evidence="1">
    <location>
        <begin position="126"/>
        <end position="148"/>
    </location>
</feature>
<evidence type="ECO:0000259" key="2">
    <source>
        <dbReference type="Pfam" id="PF01425"/>
    </source>
</evidence>